<protein>
    <submittedName>
        <fullName evidence="2">Uncharacterized protein</fullName>
    </submittedName>
</protein>
<keyword evidence="3" id="KW-1185">Reference proteome</keyword>
<evidence type="ECO:0000256" key="1">
    <source>
        <dbReference type="SAM" id="MobiDB-lite"/>
    </source>
</evidence>
<dbReference type="EMBL" id="BTTX01000003">
    <property type="protein sequence ID" value="GMU06852.1"/>
    <property type="molecule type" value="Genomic_DNA"/>
</dbReference>
<comment type="caution">
    <text evidence="2">The sequence shown here is derived from an EMBL/GenBank/DDBJ whole genome shotgun (WGS) entry which is preliminary data.</text>
</comment>
<gene>
    <name evidence="2" type="ORF">ASNO1_31050</name>
</gene>
<feature type="compositionally biased region" description="Polar residues" evidence="1">
    <location>
        <begin position="8"/>
        <end position="32"/>
    </location>
</feature>
<evidence type="ECO:0000313" key="3">
    <source>
        <dbReference type="Proteomes" id="UP001342631"/>
    </source>
</evidence>
<name>A0ABQ6QS52_9BACT</name>
<dbReference type="Proteomes" id="UP001342631">
    <property type="component" value="Unassembled WGS sequence"/>
</dbReference>
<sequence>MTGAAMNRITSLSGPRVQPATTNTASSVSGSRFGSLMSGAAAQAPKAGAQLSGGSVVSAALAQMGATPHGGLVNAYTAGATSTPVNVTGQQPQQQQAAASQPGTEPQSEEMKAIQDLAIMSSVSLSQSILHMGGMKVDLERE</sequence>
<accession>A0ABQ6QS52</accession>
<proteinExistence type="predicted"/>
<feature type="region of interest" description="Disordered" evidence="1">
    <location>
        <begin position="1"/>
        <end position="33"/>
    </location>
</feature>
<organism evidence="2 3">
    <name type="scientific">Corallococcus caeni</name>
    <dbReference type="NCBI Taxonomy" id="3082388"/>
    <lineage>
        <taxon>Bacteria</taxon>
        <taxon>Pseudomonadati</taxon>
        <taxon>Myxococcota</taxon>
        <taxon>Myxococcia</taxon>
        <taxon>Myxococcales</taxon>
        <taxon>Cystobacterineae</taxon>
        <taxon>Myxococcaceae</taxon>
        <taxon>Corallococcus</taxon>
    </lineage>
</organism>
<evidence type="ECO:0000313" key="2">
    <source>
        <dbReference type="EMBL" id="GMU06852.1"/>
    </source>
</evidence>
<feature type="region of interest" description="Disordered" evidence="1">
    <location>
        <begin position="82"/>
        <end position="109"/>
    </location>
</feature>
<reference evidence="2 3" key="1">
    <citation type="journal article" date="2024" name="Arch. Microbiol.">
        <title>Corallococcus caeni sp. nov., a novel myxobacterium isolated from activated sludge.</title>
        <authorList>
            <person name="Tomita S."/>
            <person name="Nakai R."/>
            <person name="Kuroda K."/>
            <person name="Kurashita H."/>
            <person name="Hatamoto M."/>
            <person name="Yamaguchi T."/>
            <person name="Narihiro T."/>
        </authorList>
    </citation>
    <scope>NUCLEOTIDE SEQUENCE [LARGE SCALE GENOMIC DNA]</scope>
    <source>
        <strain evidence="2 3">NO1</strain>
    </source>
</reference>
<feature type="compositionally biased region" description="Low complexity" evidence="1">
    <location>
        <begin position="90"/>
        <end position="102"/>
    </location>
</feature>